<evidence type="ECO:0000256" key="2">
    <source>
        <dbReference type="SAM" id="SignalP"/>
    </source>
</evidence>
<protein>
    <submittedName>
        <fullName evidence="3">Putative pheromone cAM373 lipoprotein CamS</fullName>
    </submittedName>
</protein>
<dbReference type="EMBL" id="LAKJ01000010">
    <property type="protein sequence ID" value="KKI64147.1"/>
    <property type="molecule type" value="Genomic_DNA"/>
</dbReference>
<feature type="region of interest" description="Disordered" evidence="1">
    <location>
        <begin position="126"/>
        <end position="158"/>
    </location>
</feature>
<dbReference type="RefSeq" id="WP_019469597.1">
    <property type="nucleotide sequence ID" value="NZ_BKAS01000014.1"/>
</dbReference>
<organism evidence="3 4">
    <name type="scientific">Staphylococcus cohnii subsp. cohnii</name>
    <dbReference type="NCBI Taxonomy" id="74704"/>
    <lineage>
        <taxon>Bacteria</taxon>
        <taxon>Bacillati</taxon>
        <taxon>Bacillota</taxon>
        <taxon>Bacilli</taxon>
        <taxon>Bacillales</taxon>
        <taxon>Staphylococcaceae</taxon>
        <taxon>Staphylococcus</taxon>
        <taxon>Staphylococcus cohnii species complex</taxon>
    </lineage>
</organism>
<feature type="signal peptide" evidence="2">
    <location>
        <begin position="1"/>
        <end position="19"/>
    </location>
</feature>
<gene>
    <name evidence="3" type="ORF">UF66_0128</name>
</gene>
<dbReference type="PATRIC" id="fig|74704.6.peg.132"/>
<dbReference type="Proteomes" id="UP000034455">
    <property type="component" value="Unassembled WGS sequence"/>
</dbReference>
<dbReference type="AlphaFoldDB" id="A0A0M2NVZ7"/>
<dbReference type="InterPro" id="IPR011426">
    <property type="entry name" value="CamS"/>
</dbReference>
<dbReference type="CDD" id="cd13440">
    <property type="entry name" value="CamS_repeat_2"/>
    <property type="match status" value="1"/>
</dbReference>
<evidence type="ECO:0000256" key="1">
    <source>
        <dbReference type="SAM" id="MobiDB-lite"/>
    </source>
</evidence>
<comment type="caution">
    <text evidence="3">The sequence shown here is derived from an EMBL/GenBank/DDBJ whole genome shotgun (WGS) entry which is preliminary data.</text>
</comment>
<keyword evidence="2" id="KW-0732">Signal</keyword>
<feature type="chain" id="PRO_5038850362" evidence="2">
    <location>
        <begin position="20"/>
        <end position="403"/>
    </location>
</feature>
<accession>A0A0M2NVZ7</accession>
<feature type="region of interest" description="Disordered" evidence="1">
    <location>
        <begin position="22"/>
        <end position="42"/>
    </location>
</feature>
<reference evidence="3 4" key="1">
    <citation type="submission" date="2015-03" db="EMBL/GenBank/DDBJ databases">
        <title>Genome Assembly of Staphylococcus cohnii subsp. cohnii strain G22B2.</title>
        <authorList>
            <person name="Nair G."/>
            <person name="Kaur G."/>
            <person name="Khatri I."/>
            <person name="Singh N.K."/>
            <person name="Sathyabama S."/>
            <person name="Maurya S.K."/>
            <person name="Subramanian S."/>
            <person name="Agrewala J.N."/>
            <person name="Mayilraj S."/>
        </authorList>
    </citation>
    <scope>NUCLEOTIDE SEQUENCE [LARGE SCALE GENOMIC DNA]</scope>
    <source>
        <strain evidence="3 4">G22B2</strain>
    </source>
</reference>
<feature type="compositionally biased region" description="Basic and acidic residues" evidence="1">
    <location>
        <begin position="126"/>
        <end position="141"/>
    </location>
</feature>
<dbReference type="Pfam" id="PF07537">
    <property type="entry name" value="CamS"/>
    <property type="match status" value="1"/>
</dbReference>
<dbReference type="PROSITE" id="PS51257">
    <property type="entry name" value="PROKAR_LIPOPROTEIN"/>
    <property type="match status" value="1"/>
</dbReference>
<dbReference type="CDD" id="cd13441">
    <property type="entry name" value="CamS_repeat_1"/>
    <property type="match status" value="1"/>
</dbReference>
<sequence length="403" mass="45906">MKRTIILFISAIFLLSACGNDDSEKSKEQPDDNKQQEKSGSVKEIATDKHVQGNNYRTILPFKESQARGLLQDNMANSYNGEDFENGLLELSKQVFPTDDYLYQDGQYLDKDTINAYLDPKYTKSEVDAMDEDERKEKKANENLGLNPSHNGETDPEKIAEESPAYLSNILEQDFYASGDTKGKEIKGMTIGLAMNSTYYYQKEKDGETYSKKLDDKEIKKQGKQMAGEILSRVRENKDLKNIPIHFAIYKQTGENSIVPGEFIAGTTVEDGKTRINEWKDINQTTALLPSDEAGEIDENLNNNFKQFNDNLQTYFNNFTQAVGTVKFDNKKAKQLTVDVPIDYYGEAETIGITQYITEQAEKYFDDIDEYEIRIKDGNKAKALISKTEDDKDPQVHIYKNNN</sequence>
<evidence type="ECO:0000313" key="3">
    <source>
        <dbReference type="EMBL" id="KKI64147.1"/>
    </source>
</evidence>
<name>A0A0M2NVZ7_STACC</name>
<keyword evidence="3" id="KW-0449">Lipoprotein</keyword>
<proteinExistence type="predicted"/>
<dbReference type="GeneID" id="58097102"/>
<dbReference type="Gene3D" id="3.10.570.10">
    <property type="entry name" value="sex pheromone staph- cam373 precursor domain"/>
    <property type="match status" value="1"/>
</dbReference>
<dbReference type="PIRSF" id="PIRSF012509">
    <property type="entry name" value="CamS"/>
    <property type="match status" value="1"/>
</dbReference>
<evidence type="ECO:0000313" key="4">
    <source>
        <dbReference type="Proteomes" id="UP000034455"/>
    </source>
</evidence>